<comment type="pathway">
    <text evidence="1 9">Carbohydrate metabolism; tricarboxylic acid cycle; succinate from succinyl-CoA (ligase route): step 1/1.</text>
</comment>
<protein>
    <recommendedName>
        <fullName evidence="9">Succinate--CoA ligase [GDP-forming] subunit beta, mitochondrial</fullName>
        <ecNumber evidence="9">6.2.1.4</ecNumber>
    </recommendedName>
    <alternativeName>
        <fullName evidence="9">GTP-specific succinyl-CoA synthetase subunit beta</fullName>
        <shortName evidence="9">G-SCS</shortName>
        <shortName evidence="9">GTPSCS</shortName>
    </alternativeName>
    <alternativeName>
        <fullName evidence="9">Succinyl-CoA synthetase beta-G chain</fullName>
        <shortName evidence="9">SCS-betaG</shortName>
    </alternativeName>
</protein>
<feature type="binding site" evidence="9">
    <location>
        <begin position="79"/>
        <end position="81"/>
    </location>
    <ligand>
        <name>GTP</name>
        <dbReference type="ChEBI" id="CHEBI:37565"/>
    </ligand>
</feature>
<evidence type="ECO:0000256" key="7">
    <source>
        <dbReference type="ARBA" id="ARBA00023128"/>
    </source>
</evidence>
<dbReference type="PANTHER" id="PTHR11815">
    <property type="entry name" value="SUCCINYL-COA SYNTHETASE BETA CHAIN"/>
    <property type="match status" value="1"/>
</dbReference>
<dbReference type="Gene3D" id="3.30.1490.20">
    <property type="entry name" value="ATP-grasp fold, A domain"/>
    <property type="match status" value="1"/>
</dbReference>
<evidence type="ECO:0000259" key="11">
    <source>
        <dbReference type="Pfam" id="PF00549"/>
    </source>
</evidence>
<dbReference type="HAMAP" id="MF_00558">
    <property type="entry name" value="Succ_CoA_beta"/>
    <property type="match status" value="1"/>
</dbReference>
<feature type="transmembrane region" description="Helical" evidence="10">
    <location>
        <begin position="349"/>
        <end position="371"/>
    </location>
</feature>
<gene>
    <name evidence="13" type="ORF">AB6A40_005061</name>
</gene>
<dbReference type="PROSITE" id="PS01217">
    <property type="entry name" value="SUCCINYL_COA_LIG_3"/>
    <property type="match status" value="1"/>
</dbReference>
<dbReference type="EMBL" id="JBGFUD010003111">
    <property type="protein sequence ID" value="MFH4978352.1"/>
    <property type="molecule type" value="Genomic_DNA"/>
</dbReference>
<dbReference type="InterPro" id="IPR005809">
    <property type="entry name" value="Succ_CoA_ligase-like_bsu"/>
</dbReference>
<name>A0ABD6EP78_9BILA</name>
<dbReference type="GO" id="GO:0005739">
    <property type="term" value="C:mitochondrion"/>
    <property type="evidence" value="ECO:0007669"/>
    <property type="project" value="UniProtKB-SubCell"/>
</dbReference>
<evidence type="ECO:0000256" key="9">
    <source>
        <dbReference type="HAMAP-Rule" id="MF_03221"/>
    </source>
</evidence>
<comment type="subunit">
    <text evidence="9">Heterodimer of an alpha and a beta subunit. The beta subunit determines specificity for GTP.</text>
</comment>
<keyword evidence="10" id="KW-0472">Membrane</keyword>
<dbReference type="AlphaFoldDB" id="A0ABD6EP78"/>
<dbReference type="GO" id="GO:0004775">
    <property type="term" value="F:succinate-CoA ligase (ADP-forming) activity"/>
    <property type="evidence" value="ECO:0007669"/>
    <property type="project" value="UniProtKB-UniRule"/>
</dbReference>
<dbReference type="SUPFAM" id="SSF52210">
    <property type="entry name" value="Succinyl-CoA synthetase domains"/>
    <property type="match status" value="1"/>
</dbReference>
<evidence type="ECO:0000256" key="8">
    <source>
        <dbReference type="ARBA" id="ARBA00023134"/>
    </source>
</evidence>
<comment type="cofactor">
    <cofactor evidence="9">
        <name>Mg(2+)</name>
        <dbReference type="ChEBI" id="CHEBI:18420"/>
    </cofactor>
    <text evidence="9">Binds 1 Mg(2+) ion per subunit.</text>
</comment>
<evidence type="ECO:0000313" key="14">
    <source>
        <dbReference type="Proteomes" id="UP001608902"/>
    </source>
</evidence>
<evidence type="ECO:0000256" key="4">
    <source>
        <dbReference type="ARBA" id="ARBA00022723"/>
    </source>
</evidence>
<keyword evidence="7 9" id="KW-0496">Mitochondrion</keyword>
<keyword evidence="4 9" id="KW-0479">Metal-binding</keyword>
<dbReference type="GO" id="GO:0004776">
    <property type="term" value="F:succinate-CoA ligase (GDP-forming) activity"/>
    <property type="evidence" value="ECO:0007669"/>
    <property type="project" value="UniProtKB-EC"/>
</dbReference>
<keyword evidence="2 9" id="KW-0816">Tricarboxylic acid cycle</keyword>
<reference evidence="13 14" key="1">
    <citation type="submission" date="2024-08" db="EMBL/GenBank/DDBJ databases">
        <title>Gnathostoma spinigerum genome.</title>
        <authorList>
            <person name="Gonzalez-Bertolin B."/>
            <person name="Monzon S."/>
            <person name="Zaballos A."/>
            <person name="Jimenez P."/>
            <person name="Dekumyoy P."/>
            <person name="Varona S."/>
            <person name="Cuesta I."/>
            <person name="Sumanam S."/>
            <person name="Adisakwattana P."/>
            <person name="Gasser R.B."/>
            <person name="Hernandez-Gonzalez A."/>
            <person name="Young N.D."/>
            <person name="Perteguer M.J."/>
        </authorList>
    </citation>
    <scope>NUCLEOTIDE SEQUENCE [LARGE SCALE GENOMIC DNA]</scope>
    <source>
        <strain evidence="13">AL3</strain>
        <tissue evidence="13">Liver</tissue>
    </source>
</reference>
<evidence type="ECO:0000313" key="13">
    <source>
        <dbReference type="EMBL" id="MFH4978352.1"/>
    </source>
</evidence>
<feature type="binding site" evidence="9">
    <location>
        <position position="248"/>
    </location>
    <ligand>
        <name>Mg(2+)</name>
        <dbReference type="ChEBI" id="CHEBI:18420"/>
    </ligand>
</feature>
<evidence type="ECO:0000256" key="6">
    <source>
        <dbReference type="ARBA" id="ARBA00022842"/>
    </source>
</evidence>
<keyword evidence="5 9" id="KW-0547">Nucleotide-binding</keyword>
<evidence type="ECO:0000259" key="12">
    <source>
        <dbReference type="Pfam" id="PF08442"/>
    </source>
</evidence>
<feature type="binding site" evidence="9">
    <location>
        <position position="299"/>
    </location>
    <ligand>
        <name>substrate</name>
        <note>ligand shared with subunit alpha</note>
    </ligand>
</feature>
<keyword evidence="10" id="KW-1133">Transmembrane helix</keyword>
<evidence type="ECO:0000256" key="3">
    <source>
        <dbReference type="ARBA" id="ARBA00022598"/>
    </source>
</evidence>
<dbReference type="NCBIfam" id="NF001913">
    <property type="entry name" value="PRK00696.1"/>
    <property type="match status" value="1"/>
</dbReference>
<comment type="caution">
    <text evidence="13">The sequence shown here is derived from an EMBL/GenBank/DDBJ whole genome shotgun (WGS) entry which is preliminary data.</text>
</comment>
<evidence type="ECO:0000256" key="5">
    <source>
        <dbReference type="ARBA" id="ARBA00022741"/>
    </source>
</evidence>
<keyword evidence="10" id="KW-0812">Transmembrane</keyword>
<feature type="binding site" evidence="9">
    <location>
        <position position="234"/>
    </location>
    <ligand>
        <name>Mg(2+)</name>
        <dbReference type="ChEBI" id="CHEBI:18420"/>
    </ligand>
</feature>
<feature type="domain" description="ATP-grasp fold succinyl-CoA synthetase-type" evidence="12">
    <location>
        <begin position="28"/>
        <end position="237"/>
    </location>
</feature>
<dbReference type="Pfam" id="PF08442">
    <property type="entry name" value="ATP-grasp_2"/>
    <property type="match status" value="1"/>
</dbReference>
<dbReference type="InterPro" id="IPR034722">
    <property type="entry name" value="Succ_CoA_betaG_euk"/>
</dbReference>
<evidence type="ECO:0000256" key="2">
    <source>
        <dbReference type="ARBA" id="ARBA00022532"/>
    </source>
</evidence>
<sequence>MLRARNARSILRVLSSQSKTFQQFRWLNLHEYQSKSLLEKHGCSIQQFIVASSPSDACESLRQFDRSEYVVKSQILAGGRGKGHFIGGDPSFSGIFISTDKNLVLDAVKKMLGQTLVTKQTGKKGVVVEKVMIAESVKIVRETYLAFLMDRDFSGPVAVASPAGGMDIETIAKSKPELIFKEPIDIEQGISTEQSLKIARNLEFKGDLLDKAAVEIRHLYDLFIAIDATQVEINPLAETLDGRVICVDAKLNFDDSAAFRQEEIFAMGTSSAEDVRELEAQKYGLNYIGMDGDIACLVNGAGLAMATMDLIKLRGGEPANFLDVGGGVTEEQIAKAFQLLISDPKVKSVLINIFGGIVNCLTVATGIINAFKESRINLPVIVRLEGTNVKEARKLLEDSGLPIISAFNFEDAAQRAVDASKHN</sequence>
<dbReference type="FunFam" id="3.30.470.20:FF:000002">
    <property type="entry name" value="Succinate--CoA ligase [ADP-forming] subunit beta"/>
    <property type="match status" value="1"/>
</dbReference>
<keyword evidence="6 9" id="KW-0460">Magnesium</keyword>
<feature type="binding site" evidence="9">
    <location>
        <position position="137"/>
    </location>
    <ligand>
        <name>GTP</name>
        <dbReference type="ChEBI" id="CHEBI:37565"/>
    </ligand>
</feature>
<feature type="domain" description="ATP-citrate synthase/succinyl-CoA ligase C-terminal" evidence="11">
    <location>
        <begin position="297"/>
        <end position="417"/>
    </location>
</feature>
<keyword evidence="8 9" id="KW-0342">GTP-binding</keyword>
<dbReference type="EC" id="6.2.1.4" evidence="9"/>
<dbReference type="InterPro" id="IPR005811">
    <property type="entry name" value="SUCC_ACL_C"/>
</dbReference>
<dbReference type="PIRSF" id="PIRSF001554">
    <property type="entry name" value="SucCS_beta"/>
    <property type="match status" value="1"/>
</dbReference>
<feature type="site" description="Important for substrate specificity" evidence="9">
    <location>
        <position position="68"/>
    </location>
</feature>
<dbReference type="NCBIfam" id="TIGR01016">
    <property type="entry name" value="sucCoAbeta"/>
    <property type="match status" value="1"/>
</dbReference>
<organism evidence="13 14">
    <name type="scientific">Gnathostoma spinigerum</name>
    <dbReference type="NCBI Taxonomy" id="75299"/>
    <lineage>
        <taxon>Eukaryota</taxon>
        <taxon>Metazoa</taxon>
        <taxon>Ecdysozoa</taxon>
        <taxon>Nematoda</taxon>
        <taxon>Chromadorea</taxon>
        <taxon>Rhabditida</taxon>
        <taxon>Spirurina</taxon>
        <taxon>Gnathostomatomorpha</taxon>
        <taxon>Gnathostomatoidea</taxon>
        <taxon>Gnathostomatidae</taxon>
        <taxon>Gnathostoma</taxon>
    </lineage>
</organism>
<comment type="catalytic activity">
    <reaction evidence="9">
        <text>GTP + succinate + CoA = succinyl-CoA + GDP + phosphate</text>
        <dbReference type="Rhea" id="RHEA:22120"/>
        <dbReference type="ChEBI" id="CHEBI:30031"/>
        <dbReference type="ChEBI" id="CHEBI:37565"/>
        <dbReference type="ChEBI" id="CHEBI:43474"/>
        <dbReference type="ChEBI" id="CHEBI:57287"/>
        <dbReference type="ChEBI" id="CHEBI:57292"/>
        <dbReference type="ChEBI" id="CHEBI:58189"/>
        <dbReference type="EC" id="6.2.1.4"/>
    </reaction>
</comment>
<dbReference type="GO" id="GO:0006099">
    <property type="term" value="P:tricarboxylic acid cycle"/>
    <property type="evidence" value="ECO:0007669"/>
    <property type="project" value="UniProtKB-UniRule"/>
</dbReference>
<comment type="caution">
    <text evidence="9">Lacks conserved residue(s) required for the propagation of feature annotation.</text>
</comment>
<dbReference type="InterPro" id="IPR016102">
    <property type="entry name" value="Succinyl-CoA_synth-like"/>
</dbReference>
<dbReference type="Proteomes" id="UP001608902">
    <property type="component" value="Unassembled WGS sequence"/>
</dbReference>
<dbReference type="InterPro" id="IPR013650">
    <property type="entry name" value="ATP-grasp_succ-CoA_synth-type"/>
</dbReference>
<evidence type="ECO:0000256" key="10">
    <source>
        <dbReference type="SAM" id="Phobius"/>
    </source>
</evidence>
<dbReference type="InterPro" id="IPR017866">
    <property type="entry name" value="Succ-CoA_synthase_bsu_CS"/>
</dbReference>
<keyword evidence="3 9" id="KW-0436">Ligase</keyword>
<dbReference type="FunFam" id="3.40.50.261:FF:000001">
    <property type="entry name" value="Succinate--CoA ligase [ADP-forming] subunit beta"/>
    <property type="match status" value="1"/>
</dbReference>
<feature type="binding site" evidence="9">
    <location>
        <position position="46"/>
    </location>
    <ligand>
        <name>GTP</name>
        <dbReference type="ChEBI" id="CHEBI:37565"/>
    </ligand>
</feature>
<dbReference type="HAMAP" id="MF_03221">
    <property type="entry name" value="Succ_CoA_betaG_euk"/>
    <property type="match status" value="1"/>
</dbReference>
<dbReference type="Pfam" id="PF00549">
    <property type="entry name" value="Ligase_CoA"/>
    <property type="match status" value="1"/>
</dbReference>
<dbReference type="InterPro" id="IPR013815">
    <property type="entry name" value="ATP_grasp_subdomain_1"/>
</dbReference>
<dbReference type="Gene3D" id="3.40.50.261">
    <property type="entry name" value="Succinyl-CoA synthetase domains"/>
    <property type="match status" value="1"/>
</dbReference>
<dbReference type="Gene3D" id="3.30.470.20">
    <property type="entry name" value="ATP-grasp fold, B domain"/>
    <property type="match status" value="1"/>
</dbReference>
<accession>A0ABD6EP78</accession>
<dbReference type="SUPFAM" id="SSF56059">
    <property type="entry name" value="Glutathione synthetase ATP-binding domain-like"/>
    <property type="match status" value="1"/>
</dbReference>
<feature type="binding site" evidence="9">
    <location>
        <begin position="356"/>
        <end position="358"/>
    </location>
    <ligand>
        <name>substrate</name>
        <note>ligand shared with subunit alpha</note>
    </ligand>
</feature>
<dbReference type="GO" id="GO:0000287">
    <property type="term" value="F:magnesium ion binding"/>
    <property type="evidence" value="ECO:0007669"/>
    <property type="project" value="UniProtKB-UniRule"/>
</dbReference>
<proteinExistence type="inferred from homology"/>
<comment type="similarity">
    <text evidence="9">Belongs to the succinate/malate CoA ligase beta subunit family. GTP-specific subunit beta subfamily.</text>
</comment>
<dbReference type="PANTHER" id="PTHR11815:SF10">
    <property type="entry name" value="SUCCINATE--COA LIGASE [GDP-FORMING] SUBUNIT BETA, MITOCHONDRIAL"/>
    <property type="match status" value="1"/>
</dbReference>
<keyword evidence="14" id="KW-1185">Reference proteome</keyword>
<comment type="subcellular location">
    <subcellularLocation>
        <location evidence="9">Mitochondrion</location>
    </subcellularLocation>
</comment>
<dbReference type="GO" id="GO:0005525">
    <property type="term" value="F:GTP binding"/>
    <property type="evidence" value="ECO:0007669"/>
    <property type="project" value="UniProtKB-UniRule"/>
</dbReference>
<evidence type="ECO:0000256" key="1">
    <source>
        <dbReference type="ARBA" id="ARBA00005064"/>
    </source>
</evidence>
<comment type="function">
    <text evidence="9">GTP-specific succinyl-CoA synthetase functions in the citric acid cycle (TCA), coupling the hydrolysis of succinyl-CoA to the synthesis of GTP and thus represents the only step of substrate-level phosphorylation in the TCA. The beta subunit provides nucleotide specificity of the enzyme and binds the substrate succinate, while the binding sites for coenzyme A and phosphate are found in the alpha subunit.</text>
</comment>